<reference evidence="15" key="1">
    <citation type="journal article" date="2021" name="Mol. Ecol. Resour.">
        <title>Phylogenomic analyses of the genus Drosophila reveals genomic signals of climate adaptation.</title>
        <authorList>
            <person name="Li F."/>
            <person name="Rane R.V."/>
            <person name="Luria V."/>
            <person name="Xiong Z."/>
            <person name="Chen J."/>
            <person name="Li Z."/>
            <person name="Catullo R.A."/>
            <person name="Griffin P.C."/>
            <person name="Schiffer M."/>
            <person name="Pearce S."/>
            <person name="Lee S.F."/>
            <person name="McElroy K."/>
            <person name="Stocker A."/>
            <person name="Shirriffs J."/>
            <person name="Cockerell F."/>
            <person name="Coppin C."/>
            <person name="Sgro C.M."/>
            <person name="Karger A."/>
            <person name="Cain J.W."/>
            <person name="Weber J.A."/>
            <person name="Santpere G."/>
            <person name="Kirschner M.W."/>
            <person name="Hoffmann A.A."/>
            <person name="Oakeshott J.G."/>
            <person name="Zhang G."/>
        </authorList>
    </citation>
    <scope>NUCLEOTIDE SEQUENCE</scope>
    <source>
        <strain evidence="15">BGI-SZ-2011g</strain>
    </source>
</reference>
<dbReference type="GO" id="GO:0006508">
    <property type="term" value="P:proteolysis"/>
    <property type="evidence" value="ECO:0007669"/>
    <property type="project" value="UniProtKB-KW"/>
</dbReference>
<evidence type="ECO:0000256" key="8">
    <source>
        <dbReference type="ARBA" id="ARBA00023145"/>
    </source>
</evidence>
<feature type="signal peptide" evidence="13">
    <location>
        <begin position="1"/>
        <end position="18"/>
    </location>
</feature>
<evidence type="ECO:0000256" key="5">
    <source>
        <dbReference type="ARBA" id="ARBA00022729"/>
    </source>
</evidence>
<dbReference type="InterPro" id="IPR009003">
    <property type="entry name" value="Peptidase_S1_PA"/>
</dbReference>
<evidence type="ECO:0000256" key="10">
    <source>
        <dbReference type="ARBA" id="ARBA00036320"/>
    </source>
</evidence>
<evidence type="ECO:0000256" key="3">
    <source>
        <dbReference type="ARBA" id="ARBA00022525"/>
    </source>
</evidence>
<evidence type="ECO:0000313" key="15">
    <source>
        <dbReference type="EMBL" id="KAH8370822.1"/>
    </source>
</evidence>
<comment type="caution">
    <text evidence="15">The sequence shown here is derived from an EMBL/GenBank/DDBJ whole genome shotgun (WGS) entry which is preliminary data.</text>
</comment>
<evidence type="ECO:0000256" key="4">
    <source>
        <dbReference type="ARBA" id="ARBA00022670"/>
    </source>
</evidence>
<dbReference type="Proteomes" id="UP001200034">
    <property type="component" value="Unassembled WGS sequence"/>
</dbReference>
<evidence type="ECO:0000256" key="7">
    <source>
        <dbReference type="ARBA" id="ARBA00022825"/>
    </source>
</evidence>
<dbReference type="EMBL" id="JAJJHW010002585">
    <property type="protein sequence ID" value="KAH8370822.1"/>
    <property type="molecule type" value="Genomic_DNA"/>
</dbReference>
<sequence length="272" mass="29514">MRMWLVFVLLLWRVDVDAAPTTLSPVEHPVEHAVEHFDHIITNGYPATLGQAPYIVGLLMRAGAAGSWCGGSIIHHNWVLTAAHCTDDMDSTTIFYGATRRTEALFSVNVSAEHIIQHPKWPQSIGNDIALIRTPHVGYWSLVNKVALPPLSERHNSYVDAMATTCGWGSTSDGSPLPEWLQCVDLRIISNQRCSRSYGRLPASVLCVDTPDGRSICDGDSGGPLVSHQQPPTLLGVTSFSDASSCSSVAPAGFTRVTAHLEWIKEVSGVAY</sequence>
<dbReference type="InterPro" id="IPR043504">
    <property type="entry name" value="Peptidase_S1_PA_chymotrypsin"/>
</dbReference>
<dbReference type="PRINTS" id="PR00722">
    <property type="entry name" value="CHYMOTRYPSIN"/>
</dbReference>
<feature type="chain" id="PRO_5042160309" description="trypsin" evidence="13">
    <location>
        <begin position="19"/>
        <end position="272"/>
    </location>
</feature>
<evidence type="ECO:0000256" key="13">
    <source>
        <dbReference type="SAM" id="SignalP"/>
    </source>
</evidence>
<keyword evidence="16" id="KW-1185">Reference proteome</keyword>
<dbReference type="PROSITE" id="PS00135">
    <property type="entry name" value="TRYPSIN_SER"/>
    <property type="match status" value="1"/>
</dbReference>
<feature type="domain" description="Peptidase S1" evidence="14">
    <location>
        <begin position="41"/>
        <end position="269"/>
    </location>
</feature>
<gene>
    <name evidence="15" type="ORF">KR093_005112</name>
</gene>
<comment type="catalytic activity">
    <reaction evidence="10">
        <text>Preferential cleavage: Arg-|-Xaa, Lys-|-Xaa.</text>
        <dbReference type="EC" id="3.4.21.4"/>
    </reaction>
</comment>
<keyword evidence="5 13" id="KW-0732">Signal</keyword>
<dbReference type="FunFam" id="2.40.10.10:FF:000068">
    <property type="entry name" value="transmembrane protease serine 2"/>
    <property type="match status" value="1"/>
</dbReference>
<dbReference type="PANTHER" id="PTHR24276:SF91">
    <property type="entry name" value="AT26814P-RELATED"/>
    <property type="match status" value="1"/>
</dbReference>
<proteinExistence type="inferred from homology"/>
<dbReference type="EC" id="3.4.21.4" evidence="11"/>
<organism evidence="15 16">
    <name type="scientific">Drosophila rubida</name>
    <dbReference type="NCBI Taxonomy" id="30044"/>
    <lineage>
        <taxon>Eukaryota</taxon>
        <taxon>Metazoa</taxon>
        <taxon>Ecdysozoa</taxon>
        <taxon>Arthropoda</taxon>
        <taxon>Hexapoda</taxon>
        <taxon>Insecta</taxon>
        <taxon>Pterygota</taxon>
        <taxon>Neoptera</taxon>
        <taxon>Endopterygota</taxon>
        <taxon>Diptera</taxon>
        <taxon>Brachycera</taxon>
        <taxon>Muscomorpha</taxon>
        <taxon>Ephydroidea</taxon>
        <taxon>Drosophilidae</taxon>
        <taxon>Drosophila</taxon>
    </lineage>
</organism>
<dbReference type="InterPro" id="IPR050430">
    <property type="entry name" value="Peptidase_S1"/>
</dbReference>
<dbReference type="InterPro" id="IPR001254">
    <property type="entry name" value="Trypsin_dom"/>
</dbReference>
<evidence type="ECO:0000256" key="6">
    <source>
        <dbReference type="ARBA" id="ARBA00022801"/>
    </source>
</evidence>
<protein>
    <recommendedName>
        <fullName evidence="11">trypsin</fullName>
        <ecNumber evidence="11">3.4.21.4</ecNumber>
    </recommendedName>
</protein>
<dbReference type="PANTHER" id="PTHR24276">
    <property type="entry name" value="POLYSERASE-RELATED"/>
    <property type="match status" value="1"/>
</dbReference>
<dbReference type="PROSITE" id="PS00134">
    <property type="entry name" value="TRYPSIN_HIS"/>
    <property type="match status" value="1"/>
</dbReference>
<dbReference type="GO" id="GO:0004252">
    <property type="term" value="F:serine-type endopeptidase activity"/>
    <property type="evidence" value="ECO:0007669"/>
    <property type="project" value="UniProtKB-EC"/>
</dbReference>
<accession>A0AAD4PKT4</accession>
<dbReference type="FunFam" id="2.40.10.10:FF:000025">
    <property type="entry name" value="serine proteases 1/2"/>
    <property type="match status" value="1"/>
</dbReference>
<evidence type="ECO:0000256" key="1">
    <source>
        <dbReference type="ARBA" id="ARBA00004239"/>
    </source>
</evidence>
<comment type="subcellular location">
    <subcellularLocation>
        <location evidence="1">Secreted</location>
        <location evidence="1">Extracellular space</location>
    </subcellularLocation>
</comment>
<dbReference type="Pfam" id="PF00089">
    <property type="entry name" value="Trypsin"/>
    <property type="match status" value="1"/>
</dbReference>
<evidence type="ECO:0000256" key="12">
    <source>
        <dbReference type="RuleBase" id="RU363034"/>
    </source>
</evidence>
<evidence type="ECO:0000259" key="14">
    <source>
        <dbReference type="PROSITE" id="PS50240"/>
    </source>
</evidence>
<evidence type="ECO:0000256" key="11">
    <source>
        <dbReference type="ARBA" id="ARBA00038868"/>
    </source>
</evidence>
<keyword evidence="6 12" id="KW-0378">Hydrolase</keyword>
<keyword evidence="9" id="KW-1015">Disulfide bond</keyword>
<dbReference type="CDD" id="cd00190">
    <property type="entry name" value="Tryp_SPc"/>
    <property type="match status" value="1"/>
</dbReference>
<dbReference type="InterPro" id="IPR001314">
    <property type="entry name" value="Peptidase_S1A"/>
</dbReference>
<dbReference type="InterPro" id="IPR018114">
    <property type="entry name" value="TRYPSIN_HIS"/>
</dbReference>
<keyword evidence="3" id="KW-0964">Secreted</keyword>
<evidence type="ECO:0000256" key="9">
    <source>
        <dbReference type="ARBA" id="ARBA00023157"/>
    </source>
</evidence>
<dbReference type="SUPFAM" id="SSF50494">
    <property type="entry name" value="Trypsin-like serine proteases"/>
    <property type="match status" value="1"/>
</dbReference>
<dbReference type="InterPro" id="IPR033116">
    <property type="entry name" value="TRYPSIN_SER"/>
</dbReference>
<evidence type="ECO:0000313" key="16">
    <source>
        <dbReference type="Proteomes" id="UP001200034"/>
    </source>
</evidence>
<evidence type="ECO:0000256" key="2">
    <source>
        <dbReference type="ARBA" id="ARBA00007664"/>
    </source>
</evidence>
<name>A0AAD4PKT4_9MUSC</name>
<keyword evidence="4 12" id="KW-0645">Protease</keyword>
<dbReference type="SMART" id="SM00020">
    <property type="entry name" value="Tryp_SPc"/>
    <property type="match status" value="1"/>
</dbReference>
<dbReference type="PROSITE" id="PS50240">
    <property type="entry name" value="TRYPSIN_DOM"/>
    <property type="match status" value="1"/>
</dbReference>
<dbReference type="Gene3D" id="2.40.10.10">
    <property type="entry name" value="Trypsin-like serine proteases"/>
    <property type="match status" value="2"/>
</dbReference>
<comment type="similarity">
    <text evidence="2">Belongs to the peptidase S1 family.</text>
</comment>
<keyword evidence="8" id="KW-0865">Zymogen</keyword>
<dbReference type="AlphaFoldDB" id="A0AAD4PKT4"/>
<keyword evidence="7 12" id="KW-0720">Serine protease</keyword>
<dbReference type="GO" id="GO:0005576">
    <property type="term" value="C:extracellular region"/>
    <property type="evidence" value="ECO:0007669"/>
    <property type="project" value="UniProtKB-SubCell"/>
</dbReference>